<sequence length="43" mass="4993">MFRKKQVQLLGKSLVDYMLFVCLIMTQANYDNNVNKRANGLTI</sequence>
<accession>A0A150NBB4</accession>
<protein>
    <submittedName>
        <fullName evidence="1">Uncharacterized protein</fullName>
    </submittedName>
</protein>
<evidence type="ECO:0000313" key="1">
    <source>
        <dbReference type="EMBL" id="KYD34007.1"/>
    </source>
</evidence>
<comment type="caution">
    <text evidence="1">The sequence shown here is derived from an EMBL/GenBank/DDBJ whole genome shotgun (WGS) entry which is preliminary data.</text>
</comment>
<dbReference type="Proteomes" id="UP000075517">
    <property type="component" value="Unassembled WGS sequence"/>
</dbReference>
<dbReference type="AlphaFoldDB" id="A0A150NBB4"/>
<organism evidence="1 2">
    <name type="scientific">Geobacillus stearothermophilus</name>
    <name type="common">Bacillus stearothermophilus</name>
    <dbReference type="NCBI Taxonomy" id="1422"/>
    <lineage>
        <taxon>Bacteria</taxon>
        <taxon>Bacillati</taxon>
        <taxon>Bacillota</taxon>
        <taxon>Bacilli</taxon>
        <taxon>Bacillales</taxon>
        <taxon>Anoxybacillaceae</taxon>
        <taxon>Geobacillus</taxon>
    </lineage>
</organism>
<reference evidence="1 2" key="1">
    <citation type="submission" date="2016-01" db="EMBL/GenBank/DDBJ databases">
        <title>Draft Genome Sequences of Seven Thermophilic Sporeformers Isolated from Foods.</title>
        <authorList>
            <person name="Berendsen E.M."/>
            <person name="Wells-Bennik M.H."/>
            <person name="Krawcyk A.O."/>
            <person name="De Jong A."/>
            <person name="Holsappel S."/>
            <person name="Eijlander R.T."/>
            <person name="Kuipers O.P."/>
        </authorList>
    </citation>
    <scope>NUCLEOTIDE SEQUENCE [LARGE SCALE GENOMIC DNA]</scope>
    <source>
        <strain evidence="1 2">B4114</strain>
    </source>
</reference>
<evidence type="ECO:0000313" key="2">
    <source>
        <dbReference type="Proteomes" id="UP000075517"/>
    </source>
</evidence>
<name>A0A150NBB4_GEOSE</name>
<dbReference type="EMBL" id="LQYY01000066">
    <property type="protein sequence ID" value="KYD34007.1"/>
    <property type="molecule type" value="Genomic_DNA"/>
</dbReference>
<gene>
    <name evidence="1" type="ORF">B4114_0690</name>
</gene>
<dbReference type="PATRIC" id="fig|1422.17.peg.3197"/>
<proteinExistence type="predicted"/>